<comment type="subcellular location">
    <subcellularLocation>
        <location evidence="10">Cell membrane</location>
        <topology evidence="10">Peripheral membrane protein</topology>
        <orientation evidence="10">Cytoplasmic side</orientation>
    </subcellularLocation>
</comment>
<dbReference type="PANTHER" id="PTHR21015">
    <property type="entry name" value="UDP-N-ACETYLGLUCOSAMINE--N-ACETYLMURAMYL-(PENTAPEPTIDE) PYROPHOSPHORYL-UNDECAPRENOL N-ACETYLGLUCOSAMINE TRANSFERASE 1"/>
    <property type="match status" value="1"/>
</dbReference>
<evidence type="ECO:0000256" key="10">
    <source>
        <dbReference type="HAMAP-Rule" id="MF_00033"/>
    </source>
</evidence>
<feature type="binding site" evidence="10">
    <location>
        <position position="124"/>
    </location>
    <ligand>
        <name>UDP-N-acetyl-alpha-D-glucosamine</name>
        <dbReference type="ChEBI" id="CHEBI:57705"/>
    </ligand>
</feature>
<evidence type="ECO:0000256" key="8">
    <source>
        <dbReference type="ARBA" id="ARBA00023306"/>
    </source>
</evidence>
<dbReference type="Pfam" id="PF04101">
    <property type="entry name" value="Glyco_tran_28_C"/>
    <property type="match status" value="1"/>
</dbReference>
<evidence type="ECO:0000256" key="7">
    <source>
        <dbReference type="ARBA" id="ARBA00023136"/>
    </source>
</evidence>
<evidence type="ECO:0000256" key="9">
    <source>
        <dbReference type="ARBA" id="ARBA00023316"/>
    </source>
</evidence>
<dbReference type="Proteomes" id="UP000198718">
    <property type="component" value="Unassembled WGS sequence"/>
</dbReference>
<keyword evidence="6 10" id="KW-0573">Peptidoglycan synthesis</keyword>
<dbReference type="GO" id="GO:0051991">
    <property type="term" value="F:UDP-N-acetyl-D-glucosamine:N-acetylmuramoyl-L-alanyl-D-glutamyl-meso-2,6-diaminopimelyl-D-alanyl-D-alanine-diphosphoundecaprenol 4-beta-N-acetylglucosaminlytransferase activity"/>
    <property type="evidence" value="ECO:0007669"/>
    <property type="project" value="RHEA"/>
</dbReference>
<dbReference type="GO" id="GO:0071555">
    <property type="term" value="P:cell wall organization"/>
    <property type="evidence" value="ECO:0007669"/>
    <property type="project" value="UniProtKB-KW"/>
</dbReference>
<feature type="binding site" evidence="10">
    <location>
        <position position="196"/>
    </location>
    <ligand>
        <name>UDP-N-acetyl-alpha-D-glucosamine</name>
        <dbReference type="ChEBI" id="CHEBI:57705"/>
    </ligand>
</feature>
<dbReference type="InterPro" id="IPR007235">
    <property type="entry name" value="Glyco_trans_28_C"/>
</dbReference>
<sequence length="366" mass="40767">MRVIISGGGTGGHIYPAIAIANKIKEINPNSNILFIGTEKGLESDIVPKAGYDFKTITVSYLRRKISFHNVKSAGMLLKGLWQARSIIKDFKPDIVIGTGGFVCGPVVYMAAKMRIKTIIHEQNVFPGITNKILGNYVDKIAISFEEARKYFKQKEKLIVTGNPVRQEFFKVSTKEADLKYKSQQNKPLVLIVGGSGGSASINKTVTHMLMKYSKNPFEILLVTGKSHYTEVRNNLLQHKEVFEHNRIMEYINDMPHALKACDLIICSAGAITITEINAVGKPSILIPKAYTAENHQEYNARALEARGAAIVIREQELNGDDLYNNINKLLNDKEKLNTMKKASLDASKAQATDVIYNEIKNLIKN</sequence>
<organism evidence="13 14">
    <name type="scientific">Natronincola ferrireducens</name>
    <dbReference type="NCBI Taxonomy" id="393762"/>
    <lineage>
        <taxon>Bacteria</taxon>
        <taxon>Bacillati</taxon>
        <taxon>Bacillota</taxon>
        <taxon>Clostridia</taxon>
        <taxon>Peptostreptococcales</taxon>
        <taxon>Natronincolaceae</taxon>
        <taxon>Natronincola</taxon>
    </lineage>
</organism>
<dbReference type="EMBL" id="FNFP01000002">
    <property type="protein sequence ID" value="SDK40580.1"/>
    <property type="molecule type" value="Genomic_DNA"/>
</dbReference>
<protein>
    <recommendedName>
        <fullName evidence="10">UDP-N-acetylglucosamine--N-acetylmuramyl-(pentapeptide) pyrophosphoryl-undecaprenol N-acetylglucosamine transferase</fullName>
        <ecNumber evidence="10">2.4.1.227</ecNumber>
    </recommendedName>
    <alternativeName>
        <fullName evidence="10">Undecaprenyl-PP-MurNAc-pentapeptide-UDPGlcNAc GlcNAc transferase</fullName>
    </alternativeName>
</protein>
<comment type="function">
    <text evidence="10">Cell wall formation. Catalyzes the transfer of a GlcNAc subunit on undecaprenyl-pyrophosphoryl-MurNAc-pentapeptide (lipid intermediate I) to form undecaprenyl-pyrophosphoryl-MurNAc-(pentapeptide)GlcNAc (lipid intermediate II).</text>
</comment>
<dbReference type="GO" id="GO:0009252">
    <property type="term" value="P:peptidoglycan biosynthetic process"/>
    <property type="evidence" value="ECO:0007669"/>
    <property type="project" value="UniProtKB-UniRule"/>
</dbReference>
<evidence type="ECO:0000313" key="14">
    <source>
        <dbReference type="Proteomes" id="UP000198718"/>
    </source>
</evidence>
<dbReference type="HAMAP" id="MF_00033">
    <property type="entry name" value="MurG"/>
    <property type="match status" value="1"/>
</dbReference>
<keyword evidence="4 10" id="KW-0808">Transferase</keyword>
<dbReference type="EC" id="2.4.1.227" evidence="10"/>
<evidence type="ECO:0000313" key="13">
    <source>
        <dbReference type="EMBL" id="SDK40580.1"/>
    </source>
</evidence>
<evidence type="ECO:0000259" key="11">
    <source>
        <dbReference type="Pfam" id="PF03033"/>
    </source>
</evidence>
<dbReference type="GO" id="GO:0005886">
    <property type="term" value="C:plasma membrane"/>
    <property type="evidence" value="ECO:0007669"/>
    <property type="project" value="UniProtKB-SubCell"/>
</dbReference>
<feature type="binding site" evidence="10">
    <location>
        <position position="166"/>
    </location>
    <ligand>
        <name>UDP-N-acetyl-alpha-D-glucosamine</name>
        <dbReference type="ChEBI" id="CHEBI:57705"/>
    </ligand>
</feature>
<dbReference type="GO" id="GO:0008360">
    <property type="term" value="P:regulation of cell shape"/>
    <property type="evidence" value="ECO:0007669"/>
    <property type="project" value="UniProtKB-KW"/>
</dbReference>
<feature type="binding site" evidence="10">
    <location>
        <position position="297"/>
    </location>
    <ligand>
        <name>UDP-N-acetyl-alpha-D-glucosamine</name>
        <dbReference type="ChEBI" id="CHEBI:57705"/>
    </ligand>
</feature>
<dbReference type="Pfam" id="PF03033">
    <property type="entry name" value="Glyco_transf_28"/>
    <property type="match status" value="1"/>
</dbReference>
<dbReference type="Gene3D" id="3.40.50.2000">
    <property type="entry name" value="Glycogen Phosphorylase B"/>
    <property type="match status" value="2"/>
</dbReference>
<comment type="pathway">
    <text evidence="10">Cell wall biogenesis; peptidoglycan biosynthesis.</text>
</comment>
<dbReference type="GO" id="GO:0051301">
    <property type="term" value="P:cell division"/>
    <property type="evidence" value="ECO:0007669"/>
    <property type="project" value="UniProtKB-KW"/>
</dbReference>
<dbReference type="STRING" id="393762.SAMN05660472_01216"/>
<feature type="domain" description="Glycosyl transferase family 28 C-terminal" evidence="12">
    <location>
        <begin position="190"/>
        <end position="352"/>
    </location>
</feature>
<dbReference type="SUPFAM" id="SSF53756">
    <property type="entry name" value="UDP-Glycosyltransferase/glycogen phosphorylase"/>
    <property type="match status" value="1"/>
</dbReference>
<name>A0A1G9BMU9_9FIRM</name>
<comment type="caution">
    <text evidence="10">Lacks conserved residue(s) required for the propagation of feature annotation.</text>
</comment>
<evidence type="ECO:0000256" key="4">
    <source>
        <dbReference type="ARBA" id="ARBA00022679"/>
    </source>
</evidence>
<dbReference type="AlphaFoldDB" id="A0A1G9BMU9"/>
<keyword evidence="8 10" id="KW-0131">Cell cycle</keyword>
<dbReference type="CDD" id="cd03785">
    <property type="entry name" value="GT28_MurG"/>
    <property type="match status" value="1"/>
</dbReference>
<keyword evidence="14" id="KW-1185">Reference proteome</keyword>
<evidence type="ECO:0000256" key="6">
    <source>
        <dbReference type="ARBA" id="ARBA00022984"/>
    </source>
</evidence>
<keyword evidence="5 10" id="KW-0133">Cell shape</keyword>
<evidence type="ECO:0000256" key="5">
    <source>
        <dbReference type="ARBA" id="ARBA00022960"/>
    </source>
</evidence>
<keyword evidence="2 10" id="KW-0132">Cell division</keyword>
<evidence type="ECO:0000256" key="1">
    <source>
        <dbReference type="ARBA" id="ARBA00022475"/>
    </source>
</evidence>
<comment type="similarity">
    <text evidence="10">Belongs to the glycosyltransferase 28 family. MurG subfamily.</text>
</comment>
<feature type="binding site" evidence="10">
    <location>
        <begin position="10"/>
        <end position="12"/>
    </location>
    <ligand>
        <name>UDP-N-acetyl-alpha-D-glucosamine</name>
        <dbReference type="ChEBI" id="CHEBI:57705"/>
    </ligand>
</feature>
<dbReference type="GO" id="GO:0005975">
    <property type="term" value="P:carbohydrate metabolic process"/>
    <property type="evidence" value="ECO:0007669"/>
    <property type="project" value="InterPro"/>
</dbReference>
<keyword evidence="7 10" id="KW-0472">Membrane</keyword>
<gene>
    <name evidence="10" type="primary">murG</name>
    <name evidence="13" type="ORF">SAMN05660472_01216</name>
</gene>
<dbReference type="InterPro" id="IPR004276">
    <property type="entry name" value="GlycoTrans_28_N"/>
</dbReference>
<dbReference type="InterPro" id="IPR006009">
    <property type="entry name" value="GlcNAc_MurG"/>
</dbReference>
<keyword evidence="1 10" id="KW-1003">Cell membrane</keyword>
<dbReference type="RefSeq" id="WP_090551963.1">
    <property type="nucleotide sequence ID" value="NZ_FNFP01000002.1"/>
</dbReference>
<keyword evidence="3 10" id="KW-0328">Glycosyltransferase</keyword>
<dbReference type="PANTHER" id="PTHR21015:SF22">
    <property type="entry name" value="GLYCOSYLTRANSFERASE"/>
    <property type="match status" value="1"/>
</dbReference>
<dbReference type="UniPathway" id="UPA00219"/>
<comment type="catalytic activity">
    <reaction evidence="10">
        <text>di-trans,octa-cis-undecaprenyl diphospho-N-acetyl-alpha-D-muramoyl-L-alanyl-D-glutamyl-meso-2,6-diaminopimeloyl-D-alanyl-D-alanine + UDP-N-acetyl-alpha-D-glucosamine = di-trans,octa-cis-undecaprenyl diphospho-[N-acetyl-alpha-D-glucosaminyl-(1-&gt;4)]-N-acetyl-alpha-D-muramoyl-L-alanyl-D-glutamyl-meso-2,6-diaminopimeloyl-D-alanyl-D-alanine + UDP + H(+)</text>
        <dbReference type="Rhea" id="RHEA:31227"/>
        <dbReference type="ChEBI" id="CHEBI:15378"/>
        <dbReference type="ChEBI" id="CHEBI:57705"/>
        <dbReference type="ChEBI" id="CHEBI:58223"/>
        <dbReference type="ChEBI" id="CHEBI:61387"/>
        <dbReference type="ChEBI" id="CHEBI:61388"/>
        <dbReference type="EC" id="2.4.1.227"/>
    </reaction>
</comment>
<dbReference type="GO" id="GO:0050511">
    <property type="term" value="F:undecaprenyldiphospho-muramoylpentapeptide beta-N-acetylglucosaminyltransferase activity"/>
    <property type="evidence" value="ECO:0007669"/>
    <property type="project" value="UniProtKB-UniRule"/>
</dbReference>
<proteinExistence type="inferred from homology"/>
<dbReference type="NCBIfam" id="TIGR01133">
    <property type="entry name" value="murG"/>
    <property type="match status" value="1"/>
</dbReference>
<keyword evidence="9 10" id="KW-0961">Cell wall biogenesis/degradation</keyword>
<dbReference type="OrthoDB" id="9808936at2"/>
<evidence type="ECO:0000256" key="3">
    <source>
        <dbReference type="ARBA" id="ARBA00022676"/>
    </source>
</evidence>
<feature type="domain" description="Glycosyltransferase family 28 N-terminal" evidence="11">
    <location>
        <begin position="3"/>
        <end position="143"/>
    </location>
</feature>
<evidence type="ECO:0000259" key="12">
    <source>
        <dbReference type="Pfam" id="PF04101"/>
    </source>
</evidence>
<reference evidence="13 14" key="1">
    <citation type="submission" date="2016-10" db="EMBL/GenBank/DDBJ databases">
        <authorList>
            <person name="de Groot N.N."/>
        </authorList>
    </citation>
    <scope>NUCLEOTIDE SEQUENCE [LARGE SCALE GENOMIC DNA]</scope>
    <source>
        <strain evidence="13 14">DSM 18346</strain>
    </source>
</reference>
<feature type="binding site" evidence="10">
    <location>
        <position position="252"/>
    </location>
    <ligand>
        <name>UDP-N-acetyl-alpha-D-glucosamine</name>
        <dbReference type="ChEBI" id="CHEBI:57705"/>
    </ligand>
</feature>
<evidence type="ECO:0000256" key="2">
    <source>
        <dbReference type="ARBA" id="ARBA00022618"/>
    </source>
</evidence>
<accession>A0A1G9BMU9</accession>